<organism evidence="2 3">
    <name type="scientific">Brassica rapa subsp. trilocularis</name>
    <dbReference type="NCBI Taxonomy" id="1813537"/>
    <lineage>
        <taxon>Eukaryota</taxon>
        <taxon>Viridiplantae</taxon>
        <taxon>Streptophyta</taxon>
        <taxon>Embryophyta</taxon>
        <taxon>Tracheophyta</taxon>
        <taxon>Spermatophyta</taxon>
        <taxon>Magnoliopsida</taxon>
        <taxon>eudicotyledons</taxon>
        <taxon>Gunneridae</taxon>
        <taxon>Pentapetalae</taxon>
        <taxon>rosids</taxon>
        <taxon>malvids</taxon>
        <taxon>Brassicales</taxon>
        <taxon>Brassicaceae</taxon>
        <taxon>Brassiceae</taxon>
        <taxon>Brassica</taxon>
    </lineage>
</organism>
<protein>
    <submittedName>
        <fullName evidence="2">Uncharacterized protein</fullName>
    </submittedName>
</protein>
<gene>
    <name evidence="2" type="primary">A01g500810.1_BraROA</name>
    <name evidence="2" type="ORF">IGI04_000508</name>
</gene>
<reference evidence="2 3" key="1">
    <citation type="submission" date="2021-03" db="EMBL/GenBank/DDBJ databases">
        <authorList>
            <person name="King G.J."/>
            <person name="Bancroft I."/>
            <person name="Baten A."/>
            <person name="Bloomfield J."/>
            <person name="Borpatragohain P."/>
            <person name="He Z."/>
            <person name="Irish N."/>
            <person name="Irwin J."/>
            <person name="Liu K."/>
            <person name="Mauleon R.P."/>
            <person name="Moore J."/>
            <person name="Morris R."/>
            <person name="Ostergaard L."/>
            <person name="Wang B."/>
            <person name="Wells R."/>
        </authorList>
    </citation>
    <scope>NUCLEOTIDE SEQUENCE [LARGE SCALE GENOMIC DNA]</scope>
    <source>
        <strain evidence="2">R-o-18</strain>
        <tissue evidence="2">Leaf</tissue>
    </source>
</reference>
<evidence type="ECO:0000313" key="3">
    <source>
        <dbReference type="Proteomes" id="UP000823674"/>
    </source>
</evidence>
<dbReference type="EMBL" id="JADBGQ010000001">
    <property type="protein sequence ID" value="KAG5412941.1"/>
    <property type="molecule type" value="Genomic_DNA"/>
</dbReference>
<proteinExistence type="predicted"/>
<feature type="compositionally biased region" description="Polar residues" evidence="1">
    <location>
        <begin position="121"/>
        <end position="136"/>
    </location>
</feature>
<keyword evidence="3" id="KW-1185">Reference proteome</keyword>
<evidence type="ECO:0000256" key="1">
    <source>
        <dbReference type="SAM" id="MobiDB-lite"/>
    </source>
</evidence>
<comment type="caution">
    <text evidence="2">The sequence shown here is derived from an EMBL/GenBank/DDBJ whole genome shotgun (WGS) entry which is preliminary data.</text>
</comment>
<feature type="region of interest" description="Disordered" evidence="1">
    <location>
        <begin position="116"/>
        <end position="137"/>
    </location>
</feature>
<dbReference type="Proteomes" id="UP000823674">
    <property type="component" value="Chromosome A01"/>
</dbReference>
<name>A0ABQ7NS17_BRACM</name>
<accession>A0ABQ7NS17</accession>
<evidence type="ECO:0000313" key="2">
    <source>
        <dbReference type="EMBL" id="KAG5412941.1"/>
    </source>
</evidence>
<sequence length="308" mass="33400">MFSGAGDAFSRRRWLLAATSSSTCISLLSFRSSSRVLCCSRSRYLSIGAPMVSSRPKVSSTPLFYGDSRSVNLCRSSTRRLTLYRPPHRGLRSVSSNRRSVYFILPLSMSLRLEDPHRRSPSISSQAHSQTTTSDVLTGVSGIPHKTRFLDPKLFQFRVMGSPSLISLTTVTANHRASSASLFQQGHDSTFLKLGLQILNLGLTSDGFNGVFTEADLHTTPYFSCAKSLLSNHLPVGSPGSPSPPLASVLVKKRTVLSNTSLLKSVSLPNIKWKCLSISITVLLSCGAVRSGPEDAADFVSTILRSTD</sequence>